<reference evidence="1 2" key="1">
    <citation type="submission" date="2019-07" db="EMBL/GenBank/DDBJ databases">
        <title>De Novo Assembly of kiwifruit Actinidia rufa.</title>
        <authorList>
            <person name="Sugita-Konishi S."/>
            <person name="Sato K."/>
            <person name="Mori E."/>
            <person name="Abe Y."/>
            <person name="Kisaki G."/>
            <person name="Hamano K."/>
            <person name="Suezawa K."/>
            <person name="Otani M."/>
            <person name="Fukuda T."/>
            <person name="Manabe T."/>
            <person name="Gomi K."/>
            <person name="Tabuchi M."/>
            <person name="Akimitsu K."/>
            <person name="Kataoka I."/>
        </authorList>
    </citation>
    <scope>NUCLEOTIDE SEQUENCE [LARGE SCALE GENOMIC DNA]</scope>
    <source>
        <strain evidence="2">cv. Fuchu</strain>
    </source>
</reference>
<protein>
    <submittedName>
        <fullName evidence="1">Uncharacterized protein</fullName>
    </submittedName>
</protein>
<proteinExistence type="predicted"/>
<evidence type="ECO:0000313" key="2">
    <source>
        <dbReference type="Proteomes" id="UP000585474"/>
    </source>
</evidence>
<name>A0A7J0H5U4_9ERIC</name>
<organism evidence="1 2">
    <name type="scientific">Actinidia rufa</name>
    <dbReference type="NCBI Taxonomy" id="165716"/>
    <lineage>
        <taxon>Eukaryota</taxon>
        <taxon>Viridiplantae</taxon>
        <taxon>Streptophyta</taxon>
        <taxon>Embryophyta</taxon>
        <taxon>Tracheophyta</taxon>
        <taxon>Spermatophyta</taxon>
        <taxon>Magnoliopsida</taxon>
        <taxon>eudicotyledons</taxon>
        <taxon>Gunneridae</taxon>
        <taxon>Pentapetalae</taxon>
        <taxon>asterids</taxon>
        <taxon>Ericales</taxon>
        <taxon>Actinidiaceae</taxon>
        <taxon>Actinidia</taxon>
    </lineage>
</organism>
<evidence type="ECO:0000313" key="1">
    <source>
        <dbReference type="EMBL" id="GFZ18325.1"/>
    </source>
</evidence>
<sequence>MSKDKKVSGYSMVLAPLASCFNASGEGKRVEGLKPKAAASGPEATMVTAAKYFSSAHKVRKMSKDKKGSGYSAVLGLLASCFYVSGEGKRVEGLKPKAAASGPEATMVAAAKHFSSAHKVQLG</sequence>
<keyword evidence="2" id="KW-1185">Reference proteome</keyword>
<comment type="caution">
    <text evidence="1">The sequence shown here is derived from an EMBL/GenBank/DDBJ whole genome shotgun (WGS) entry which is preliminary data.</text>
</comment>
<dbReference type="EMBL" id="BJWL01000027">
    <property type="protein sequence ID" value="GFZ18325.1"/>
    <property type="molecule type" value="Genomic_DNA"/>
</dbReference>
<accession>A0A7J0H5U4</accession>
<dbReference type="OrthoDB" id="1630091at2759"/>
<dbReference type="Proteomes" id="UP000585474">
    <property type="component" value="Unassembled WGS sequence"/>
</dbReference>
<gene>
    <name evidence="1" type="ORF">Acr_27g0000640</name>
</gene>
<dbReference type="AlphaFoldDB" id="A0A7J0H5U4"/>